<evidence type="ECO:0000313" key="5">
    <source>
        <dbReference type="Proteomes" id="UP000799291"/>
    </source>
</evidence>
<dbReference type="SUPFAM" id="SSF52058">
    <property type="entry name" value="L domain-like"/>
    <property type="match status" value="1"/>
</dbReference>
<feature type="region of interest" description="Disordered" evidence="1">
    <location>
        <begin position="287"/>
        <end position="323"/>
    </location>
</feature>
<organism evidence="4 5">
    <name type="scientific">Lentithecium fluviatile CBS 122367</name>
    <dbReference type="NCBI Taxonomy" id="1168545"/>
    <lineage>
        <taxon>Eukaryota</taxon>
        <taxon>Fungi</taxon>
        <taxon>Dikarya</taxon>
        <taxon>Ascomycota</taxon>
        <taxon>Pezizomycotina</taxon>
        <taxon>Dothideomycetes</taxon>
        <taxon>Pleosporomycetidae</taxon>
        <taxon>Pleosporales</taxon>
        <taxon>Massarineae</taxon>
        <taxon>Lentitheciaceae</taxon>
        <taxon>Lentithecium</taxon>
    </lineage>
</organism>
<dbReference type="OrthoDB" id="536881at2759"/>
<feature type="chain" id="PRO_5026054132" description="Receptor L-domain domain-containing protein" evidence="3">
    <location>
        <begin position="24"/>
        <end position="519"/>
    </location>
</feature>
<evidence type="ECO:0000256" key="1">
    <source>
        <dbReference type="SAM" id="MobiDB-lite"/>
    </source>
</evidence>
<dbReference type="EMBL" id="MU005575">
    <property type="protein sequence ID" value="KAF2687088.1"/>
    <property type="molecule type" value="Genomic_DNA"/>
</dbReference>
<dbReference type="Proteomes" id="UP000799291">
    <property type="component" value="Unassembled WGS sequence"/>
</dbReference>
<keyword evidence="2" id="KW-1133">Transmembrane helix</keyword>
<feature type="compositionally biased region" description="Polar residues" evidence="1">
    <location>
        <begin position="287"/>
        <end position="298"/>
    </location>
</feature>
<name>A0A6G1J9J4_9PLEO</name>
<feature type="transmembrane region" description="Helical" evidence="2">
    <location>
        <begin position="327"/>
        <end position="349"/>
    </location>
</feature>
<gene>
    <name evidence="4" type="ORF">K458DRAFT_485381</name>
</gene>
<evidence type="ECO:0000256" key="2">
    <source>
        <dbReference type="SAM" id="Phobius"/>
    </source>
</evidence>
<keyword evidence="2" id="KW-0812">Transmembrane</keyword>
<accession>A0A6G1J9J4</accession>
<sequence length="519" mass="55766">MTYFCRASLVWLVVLLVVWRVESTTDCAPSSKLFTIKTPQDVADLSECVTFTGNIVVAADGPEDISLDSLWQISGNIDIENVANLRSLSSKSLESVTSLTLNNLPLLEELTLPALKNFSSLKLFVLPKLDECEIATGAVEGEIQEISVYNTSLKSLDWVTWPVGASLNISANGNLASFKISYNSINAGSAITLSSNPSLDDIDVSLLSGIYGGLDVSGNNVGTLSFTKLESIGGFVQLSGDYTNISMPALNQINGALSVESTSDIETLCNSLKEKKLAGHYDCTTNTQIGSDPSQSGGSNSTSAAPTTISTAPSDASDTSSNSQEKAAIGGAIAGISLCALVGVFVWFYHRRRIRKQVKEITPRSKGIDIDEADSIELTSPAPSYRASRRASLKELESPTVWPEMAADIPPQELPAAWPPPEMDGDAVSVRTASSRRKRRKPDREPRVSAGCEEKPMSEPQQHNSIKAKKSSRELVLLRRNPIPASGIPNLVTASTLDTKNCIRNHLRTTLVNTTHSLH</sequence>
<evidence type="ECO:0008006" key="6">
    <source>
        <dbReference type="Google" id="ProtNLM"/>
    </source>
</evidence>
<dbReference type="Gene3D" id="3.80.10.10">
    <property type="entry name" value="Ribonuclease Inhibitor"/>
    <property type="match status" value="1"/>
</dbReference>
<reference evidence="4" key="1">
    <citation type="journal article" date="2020" name="Stud. Mycol.">
        <title>101 Dothideomycetes genomes: a test case for predicting lifestyles and emergence of pathogens.</title>
        <authorList>
            <person name="Haridas S."/>
            <person name="Albert R."/>
            <person name="Binder M."/>
            <person name="Bloem J."/>
            <person name="Labutti K."/>
            <person name="Salamov A."/>
            <person name="Andreopoulos B."/>
            <person name="Baker S."/>
            <person name="Barry K."/>
            <person name="Bills G."/>
            <person name="Bluhm B."/>
            <person name="Cannon C."/>
            <person name="Castanera R."/>
            <person name="Culley D."/>
            <person name="Daum C."/>
            <person name="Ezra D."/>
            <person name="Gonzalez J."/>
            <person name="Henrissat B."/>
            <person name="Kuo A."/>
            <person name="Liang C."/>
            <person name="Lipzen A."/>
            <person name="Lutzoni F."/>
            <person name="Magnuson J."/>
            <person name="Mondo S."/>
            <person name="Nolan M."/>
            <person name="Ohm R."/>
            <person name="Pangilinan J."/>
            <person name="Park H.-J."/>
            <person name="Ramirez L."/>
            <person name="Alfaro M."/>
            <person name="Sun H."/>
            <person name="Tritt A."/>
            <person name="Yoshinaga Y."/>
            <person name="Zwiers L.-H."/>
            <person name="Turgeon B."/>
            <person name="Goodwin S."/>
            <person name="Spatafora J."/>
            <person name="Crous P."/>
            <person name="Grigoriev I."/>
        </authorList>
    </citation>
    <scope>NUCLEOTIDE SEQUENCE</scope>
    <source>
        <strain evidence="4">CBS 122367</strain>
    </source>
</reference>
<feature type="region of interest" description="Disordered" evidence="1">
    <location>
        <begin position="418"/>
        <end position="471"/>
    </location>
</feature>
<keyword evidence="3" id="KW-0732">Signal</keyword>
<keyword evidence="5" id="KW-1185">Reference proteome</keyword>
<evidence type="ECO:0000313" key="4">
    <source>
        <dbReference type="EMBL" id="KAF2687088.1"/>
    </source>
</evidence>
<feature type="compositionally biased region" description="Low complexity" evidence="1">
    <location>
        <begin position="299"/>
        <end position="323"/>
    </location>
</feature>
<dbReference type="AlphaFoldDB" id="A0A6G1J9J4"/>
<feature type="signal peptide" evidence="3">
    <location>
        <begin position="1"/>
        <end position="23"/>
    </location>
</feature>
<protein>
    <recommendedName>
        <fullName evidence="6">Receptor L-domain domain-containing protein</fullName>
    </recommendedName>
</protein>
<proteinExistence type="predicted"/>
<feature type="compositionally biased region" description="Basic and acidic residues" evidence="1">
    <location>
        <begin position="442"/>
        <end position="457"/>
    </location>
</feature>
<dbReference type="InterPro" id="IPR032675">
    <property type="entry name" value="LRR_dom_sf"/>
</dbReference>
<keyword evidence="2" id="KW-0472">Membrane</keyword>
<evidence type="ECO:0000256" key="3">
    <source>
        <dbReference type="SAM" id="SignalP"/>
    </source>
</evidence>